<reference evidence="3 4" key="1">
    <citation type="submission" date="2018-07" db="EMBL/GenBank/DDBJ databases">
        <title>a novel species of Sphingomonas isolated from the rhizosphere soil of Araceae plant.</title>
        <authorList>
            <person name="Zhiyong W."/>
            <person name="Qinglan Z."/>
            <person name="Zhiwei F."/>
            <person name="Ding X."/>
            <person name="Gejiao W."/>
            <person name="Shixue Z."/>
        </authorList>
    </citation>
    <scope>NUCLEOTIDE SEQUENCE [LARGE SCALE GENOMIC DNA]</scope>
    <source>
        <strain evidence="3 4">WZY 27</strain>
    </source>
</reference>
<proteinExistence type="predicted"/>
<organism evidence="3 4">
    <name type="scientific">Sphingomonas aracearum</name>
    <dbReference type="NCBI Taxonomy" id="2283317"/>
    <lineage>
        <taxon>Bacteria</taxon>
        <taxon>Pseudomonadati</taxon>
        <taxon>Pseudomonadota</taxon>
        <taxon>Alphaproteobacteria</taxon>
        <taxon>Sphingomonadales</taxon>
        <taxon>Sphingomonadaceae</taxon>
        <taxon>Sphingomonas</taxon>
    </lineage>
</organism>
<evidence type="ECO:0000313" key="4">
    <source>
        <dbReference type="Proteomes" id="UP000253918"/>
    </source>
</evidence>
<feature type="compositionally biased region" description="Pro residues" evidence="1">
    <location>
        <begin position="21"/>
        <end position="30"/>
    </location>
</feature>
<feature type="domain" description="Extensin-like C-terminal" evidence="2">
    <location>
        <begin position="45"/>
        <end position="219"/>
    </location>
</feature>
<dbReference type="Proteomes" id="UP000253918">
    <property type="component" value="Unassembled WGS sequence"/>
</dbReference>
<accession>A0A369VUA6</accession>
<feature type="region of interest" description="Disordered" evidence="1">
    <location>
        <begin position="17"/>
        <end position="37"/>
    </location>
</feature>
<protein>
    <submittedName>
        <fullName evidence="3">Extensin</fullName>
    </submittedName>
</protein>
<dbReference type="Pfam" id="PF06904">
    <property type="entry name" value="Extensin-like_C"/>
    <property type="match status" value="1"/>
</dbReference>
<keyword evidence="4" id="KW-1185">Reference proteome</keyword>
<dbReference type="EMBL" id="QQNB01000002">
    <property type="protein sequence ID" value="RDE05938.1"/>
    <property type="molecule type" value="Genomic_DNA"/>
</dbReference>
<evidence type="ECO:0000256" key="1">
    <source>
        <dbReference type="SAM" id="MobiDB-lite"/>
    </source>
</evidence>
<name>A0A369VUA6_9SPHN</name>
<dbReference type="OrthoDB" id="9809788at2"/>
<dbReference type="PROSITE" id="PS51257">
    <property type="entry name" value="PROKAR_LIPOPROTEIN"/>
    <property type="match status" value="1"/>
</dbReference>
<dbReference type="RefSeq" id="WP_114688007.1">
    <property type="nucleotide sequence ID" value="NZ_QQNB01000002.1"/>
</dbReference>
<comment type="caution">
    <text evidence="3">The sequence shown here is derived from an EMBL/GenBank/DDBJ whole genome shotgun (WGS) entry which is preliminary data.</text>
</comment>
<evidence type="ECO:0000259" key="2">
    <source>
        <dbReference type="Pfam" id="PF06904"/>
    </source>
</evidence>
<sequence length="219" mass="23550">MKRIAPVLLGMLLSSCGGGDKPPPPRPPGSRPVTLNLPTTSDTRKCFKALAREEIRYSPLPDRDFGGGCQVIGAVQLVDIGVPVTGIKAMRCGLAEAFIGWTRNAVYPAAHQILGSDVVRVETMGTYACRNTVGTAAAYTRLSGHGLANAVDVSGFLLADGRRISILNDWRSSDPRILAFLRIIHASACKRFGTVLSPNYNAAHANHFHLEDDGKRVCR</sequence>
<dbReference type="InterPro" id="IPR009683">
    <property type="entry name" value="Extensin-like_C"/>
</dbReference>
<dbReference type="AlphaFoldDB" id="A0A369VUA6"/>
<evidence type="ECO:0000313" key="3">
    <source>
        <dbReference type="EMBL" id="RDE05938.1"/>
    </source>
</evidence>
<gene>
    <name evidence="3" type="ORF">DVW87_12190</name>
</gene>